<keyword evidence="1" id="KW-0614">Plasmid</keyword>
<sequence length="92" mass="10300">MEPNMALVVLETSTRPIRVYRFYAPSEAVWGIVQARLERLTQATLGPKAKCEVLDLKDIPADIETEQIPDDAVLAMVAAELKDRLANRPTKH</sequence>
<evidence type="ECO:0000313" key="2">
    <source>
        <dbReference type="Proteomes" id="UP001363460"/>
    </source>
</evidence>
<geneLocation type="plasmid" evidence="1 2">
    <name>unnamed</name>
</geneLocation>
<evidence type="ECO:0000313" key="1">
    <source>
        <dbReference type="EMBL" id="WWT56541.1"/>
    </source>
</evidence>
<gene>
    <name evidence="1" type="ORF">V8J38_16675</name>
</gene>
<keyword evidence="2" id="KW-1185">Reference proteome</keyword>
<reference evidence="1 2" key="1">
    <citation type="submission" date="2024-02" db="EMBL/GenBank/DDBJ databases">
        <title>Distribution and functional of Brevundimonas-related endobacteria within Verticillium dahliae.</title>
        <authorList>
            <person name="Zeng H."/>
        </authorList>
    </citation>
    <scope>NUCLEOTIDE SEQUENCE [LARGE SCALE GENOMIC DNA]</scope>
    <source>
        <strain evidence="1 2">TRM 44200</strain>
        <plasmid evidence="1 2">unnamed</plasmid>
    </source>
</reference>
<dbReference type="RefSeq" id="WP_338578694.1">
    <property type="nucleotide sequence ID" value="NZ_CP146370.1"/>
</dbReference>
<protein>
    <submittedName>
        <fullName evidence="1">Uncharacterized protein</fullName>
    </submittedName>
</protein>
<proteinExistence type="predicted"/>
<keyword evidence="1" id="KW-0413">Isomerase</keyword>
<dbReference type="Proteomes" id="UP001363460">
    <property type="component" value="Plasmid unnamed"/>
</dbReference>
<organism evidence="1 2">
    <name type="scientific">Brevundimonas olei</name>
    <dbReference type="NCBI Taxonomy" id="657642"/>
    <lineage>
        <taxon>Bacteria</taxon>
        <taxon>Pseudomonadati</taxon>
        <taxon>Pseudomonadota</taxon>
        <taxon>Alphaproteobacteria</taxon>
        <taxon>Caulobacterales</taxon>
        <taxon>Caulobacteraceae</taxon>
        <taxon>Brevundimonas</taxon>
    </lineage>
</organism>
<dbReference type="GO" id="GO:0016853">
    <property type="term" value="F:isomerase activity"/>
    <property type="evidence" value="ECO:0007669"/>
    <property type="project" value="UniProtKB-KW"/>
</dbReference>
<accession>A0ABZ2ILH4</accession>
<name>A0ABZ2ILH4_9CAUL</name>
<dbReference type="EMBL" id="CP146370">
    <property type="protein sequence ID" value="WWT56541.1"/>
    <property type="molecule type" value="Genomic_DNA"/>
</dbReference>